<dbReference type="Gene3D" id="3.40.50.200">
    <property type="entry name" value="Peptidase S8/S53 domain"/>
    <property type="match status" value="1"/>
</dbReference>
<feature type="transmembrane region" description="Helical" evidence="7">
    <location>
        <begin position="365"/>
        <end position="386"/>
    </location>
</feature>
<feature type="compositionally biased region" description="Pro residues" evidence="6">
    <location>
        <begin position="650"/>
        <end position="662"/>
    </location>
</feature>
<reference evidence="10 11" key="1">
    <citation type="submission" date="2018-06" db="EMBL/GenBank/DDBJ databases">
        <title>Actinomadura craniellae sp. nov. isolated from marine sponge Craniella sp.</title>
        <authorList>
            <person name="Li L."/>
            <person name="Xu Q.H."/>
            <person name="Lin H.W."/>
            <person name="Lu Y.H."/>
        </authorList>
    </citation>
    <scope>NUCLEOTIDE SEQUENCE [LARGE SCALE GENOMIC DNA]</scope>
    <source>
        <strain evidence="10 11">LHW63021</strain>
    </source>
</reference>
<dbReference type="Pfam" id="PF00082">
    <property type="entry name" value="Peptidase_S8"/>
    <property type="match status" value="1"/>
</dbReference>
<evidence type="ECO:0000256" key="3">
    <source>
        <dbReference type="ARBA" id="ARBA00022801"/>
    </source>
</evidence>
<dbReference type="Proteomes" id="UP000251891">
    <property type="component" value="Unassembled WGS sequence"/>
</dbReference>
<feature type="compositionally biased region" description="Pro residues" evidence="6">
    <location>
        <begin position="1059"/>
        <end position="1070"/>
    </location>
</feature>
<evidence type="ECO:0000259" key="9">
    <source>
        <dbReference type="Pfam" id="PF00082"/>
    </source>
</evidence>
<dbReference type="PRINTS" id="PR00723">
    <property type="entry name" value="SUBTILISIN"/>
</dbReference>
<evidence type="ECO:0000256" key="5">
    <source>
        <dbReference type="PROSITE-ProRule" id="PRU01240"/>
    </source>
</evidence>
<feature type="region of interest" description="Disordered" evidence="6">
    <location>
        <begin position="489"/>
        <end position="600"/>
    </location>
</feature>
<keyword evidence="4 5" id="KW-0720">Serine protease</keyword>
<dbReference type="RefSeq" id="WP_111871613.1">
    <property type="nucleotide sequence ID" value="NZ_QLYX01000019.1"/>
</dbReference>
<keyword evidence="3 5" id="KW-0378">Hydrolase</keyword>
<evidence type="ECO:0000256" key="7">
    <source>
        <dbReference type="SAM" id="Phobius"/>
    </source>
</evidence>
<evidence type="ECO:0000313" key="10">
    <source>
        <dbReference type="EMBL" id="RAY11421.1"/>
    </source>
</evidence>
<feature type="region of interest" description="Disordered" evidence="6">
    <location>
        <begin position="395"/>
        <end position="423"/>
    </location>
</feature>
<feature type="compositionally biased region" description="Pro residues" evidence="6">
    <location>
        <begin position="842"/>
        <end position="852"/>
    </location>
</feature>
<dbReference type="PROSITE" id="PS51892">
    <property type="entry name" value="SUBTILASE"/>
    <property type="match status" value="1"/>
</dbReference>
<name>A0A365GX63_9ACTN</name>
<gene>
    <name evidence="10" type="ORF">DPM19_30845</name>
</gene>
<keyword evidence="7" id="KW-0472">Membrane</keyword>
<keyword evidence="2 5" id="KW-0645">Protease</keyword>
<dbReference type="SUPFAM" id="SSF52743">
    <property type="entry name" value="Subtilisin-like"/>
    <property type="match status" value="1"/>
</dbReference>
<keyword evidence="7" id="KW-0812">Transmembrane</keyword>
<keyword evidence="7" id="KW-1133">Transmembrane helix</keyword>
<dbReference type="GO" id="GO:0004252">
    <property type="term" value="F:serine-type endopeptidase activity"/>
    <property type="evidence" value="ECO:0007669"/>
    <property type="project" value="UniProtKB-UniRule"/>
</dbReference>
<proteinExistence type="inferred from homology"/>
<keyword evidence="11" id="KW-1185">Reference proteome</keyword>
<dbReference type="InterPro" id="IPR000209">
    <property type="entry name" value="Peptidase_S8/S53_dom"/>
</dbReference>
<feature type="chain" id="PRO_5016776165" description="Peptidase S8/S53 domain-containing protein" evidence="8">
    <location>
        <begin position="29"/>
        <end position="1159"/>
    </location>
</feature>
<evidence type="ECO:0000256" key="8">
    <source>
        <dbReference type="SAM" id="SignalP"/>
    </source>
</evidence>
<dbReference type="InterPro" id="IPR023827">
    <property type="entry name" value="Peptidase_S8_Asp-AS"/>
</dbReference>
<feature type="active site" description="Charge relay system" evidence="5">
    <location>
        <position position="104"/>
    </location>
</feature>
<dbReference type="GO" id="GO:0006508">
    <property type="term" value="P:proteolysis"/>
    <property type="evidence" value="ECO:0007669"/>
    <property type="project" value="UniProtKB-KW"/>
</dbReference>
<dbReference type="EMBL" id="QLYX01000019">
    <property type="protein sequence ID" value="RAY11421.1"/>
    <property type="molecule type" value="Genomic_DNA"/>
</dbReference>
<feature type="active site" description="Charge relay system" evidence="5">
    <location>
        <position position="69"/>
    </location>
</feature>
<feature type="signal peptide" evidence="8">
    <location>
        <begin position="1"/>
        <end position="28"/>
    </location>
</feature>
<feature type="region of interest" description="Disordered" evidence="6">
    <location>
        <begin position="337"/>
        <end position="356"/>
    </location>
</feature>
<dbReference type="OrthoDB" id="3530033at2"/>
<evidence type="ECO:0000256" key="6">
    <source>
        <dbReference type="SAM" id="MobiDB-lite"/>
    </source>
</evidence>
<feature type="region of interest" description="Disordered" evidence="6">
    <location>
        <begin position="619"/>
        <end position="1159"/>
    </location>
</feature>
<feature type="active site" description="Charge relay system" evidence="5">
    <location>
        <position position="277"/>
    </location>
</feature>
<organism evidence="10 11">
    <name type="scientific">Actinomadura craniellae</name>
    <dbReference type="NCBI Taxonomy" id="2231787"/>
    <lineage>
        <taxon>Bacteria</taxon>
        <taxon>Bacillati</taxon>
        <taxon>Actinomycetota</taxon>
        <taxon>Actinomycetes</taxon>
        <taxon>Streptosporangiales</taxon>
        <taxon>Thermomonosporaceae</taxon>
        <taxon>Actinomadura</taxon>
    </lineage>
</organism>
<feature type="domain" description="Peptidase S8/S53" evidence="9">
    <location>
        <begin position="60"/>
        <end position="307"/>
    </location>
</feature>
<evidence type="ECO:0000256" key="4">
    <source>
        <dbReference type="ARBA" id="ARBA00022825"/>
    </source>
</evidence>
<dbReference type="InterPro" id="IPR050131">
    <property type="entry name" value="Peptidase_S8_subtilisin-like"/>
</dbReference>
<dbReference type="PANTHER" id="PTHR43806:SF11">
    <property type="entry name" value="CEREVISIN-RELATED"/>
    <property type="match status" value="1"/>
</dbReference>
<sequence length="1159" mass="120310">MSDAGRRHLALRVLGATLLVSTMTPALAPSASAAATDQIRARQWYLKSIRVSSAWRYAKGAGMTVAVLDTGVESRHPDLVGRVVSGPDYTGGDRRPGTRFWGRHGTAMASIIAGHGHGPGLAAGVMGVAPLAKVLSVRVTWENDDPVRLNGAQVAGNRDAVARGIRYAVDQGADVINMSLGGGKAYYDGNPEEEDAVRYALGKGAVLVASAGNDGAGANRRNFPAAYPGVIAVGALDRRLRSWPDTSRHDYVAVCAPGVEIVSADAGNGYVIGTGTSPSSAIVTGVVALIRSRYPKLTPEQVREALSQGVIRRAATGPGCAGSLDALRSMFAAAAISKRPRSTPQPTPDAAVPEPAVAGKEEPSLLVNGILAVGGVLVLIALILGWRQRRRRIREAAYEPPPPPPRDARLPRPMPGAGETDQVVWPPTAPAAGLYRASSAGPASRGPRDAESAAAHGRYWNGSMDYTGAEPANGHREFGVPLEDWPADAGAGLNGHGAAGPWRPDAWTGEQGLGHDPLGLGLEEPFDAGAPRAPGPLPDDDQGPSLTEAFPAVPLPPEPQPDAVWPLLDPEGSGPGQSEEPATETFRAIPPAGPGGRADEGVTEAFPAVPPARRHVDEGATETFRAVPPREETPPVADSWRPFGREFTNDPPPADPVPPAPARDPYSWDHGTGQDYDTSFTSPPEPEDAPGPFGRGFAEPPEEAAPGPYGQGFAEGAASSAPGTSYEPGYEPGYDDRFRQGTFDRGYEYGAVPEQDGAAFPPAPGPVRPGGGGFEYEPSPGSELGGEAYPPASGPVRPAGQGYEYEPSPAPEPGGEVFPPGPEAGRGYEYGSSSVPELGGEPYPPASEPPSPAGQGFEYESPSIHELGEEGLPPAPGPARPGGGGFEYEPSPGPELDGEPHLPASEPVRPVGQGFEYESPPVSELGGEPFPSVPEPARPGDRGFEYESSSASELGGEPYPLASEPARPGGGGFEYESPPAPESGREPFPSVPEPARPGDRGFEYESSSASELGGEPYLPASEPVRPVGQGFEYEPPAPGPEETAPPANPYSQGFEGTVFPPPSVAPPSFEPRPSAGRRHRPEPAPSEEPARPYGQGFGAALSGSAPEPGEEPADPFAGGFPVAPTFGSPAPAEGEPEEQVGESRSGRWGEDDDFRSSWS</sequence>
<dbReference type="InterPro" id="IPR036852">
    <property type="entry name" value="Peptidase_S8/S53_dom_sf"/>
</dbReference>
<accession>A0A365GX63</accession>
<evidence type="ECO:0000256" key="1">
    <source>
        <dbReference type="ARBA" id="ARBA00011073"/>
    </source>
</evidence>
<comment type="caution">
    <text evidence="10">The sequence shown here is derived from an EMBL/GenBank/DDBJ whole genome shotgun (WGS) entry which is preliminary data.</text>
</comment>
<dbReference type="InterPro" id="IPR015500">
    <property type="entry name" value="Peptidase_S8_subtilisin-rel"/>
</dbReference>
<evidence type="ECO:0000313" key="11">
    <source>
        <dbReference type="Proteomes" id="UP000251891"/>
    </source>
</evidence>
<evidence type="ECO:0000256" key="2">
    <source>
        <dbReference type="ARBA" id="ARBA00022670"/>
    </source>
</evidence>
<keyword evidence="8" id="KW-0732">Signal</keyword>
<dbReference type="AlphaFoldDB" id="A0A365GX63"/>
<dbReference type="PANTHER" id="PTHR43806">
    <property type="entry name" value="PEPTIDASE S8"/>
    <property type="match status" value="1"/>
</dbReference>
<protein>
    <recommendedName>
        <fullName evidence="9">Peptidase S8/S53 domain-containing protein</fullName>
    </recommendedName>
</protein>
<dbReference type="PROSITE" id="PS00136">
    <property type="entry name" value="SUBTILASE_ASP"/>
    <property type="match status" value="1"/>
</dbReference>
<comment type="similarity">
    <text evidence="1 5">Belongs to the peptidase S8 family.</text>
</comment>